<dbReference type="OrthoDB" id="9808602at2"/>
<sequence>MKKILVTGSNSYIGRSFEKWINENTGELSINFISLREGTWKSKDFSEYDVVLHLAGIAHASSSERLKDLYYRVNRDLTIDVAKKAKAEGVKQFIFMSSIIVYGNSITGLDIDRDTVPKPLDFYGDSKLQAEYGILPLEDNDFKIVVLRPPMVYGKGSNGNYLRLSKLARIIPFFPQFENKRSILHIDNLCEIIRLIIANEERGFFYPQNSVSVRTCDIVLSIAKTHKREILLTRLFNPLIRVLIRKISIFNKVFGDLVYDPGMSHYKENYQLRDFYESIYLTEK</sequence>
<dbReference type="Pfam" id="PF01370">
    <property type="entry name" value="Epimerase"/>
    <property type="match status" value="1"/>
</dbReference>
<dbReference type="EMBL" id="VCIW01000006">
    <property type="protein sequence ID" value="TLS51996.1"/>
    <property type="molecule type" value="Genomic_DNA"/>
</dbReference>
<accession>A0A5R9GCE3</accession>
<dbReference type="InterPro" id="IPR001509">
    <property type="entry name" value="Epimerase_deHydtase"/>
</dbReference>
<reference evidence="2 3" key="1">
    <citation type="submission" date="2019-05" db="EMBL/GenBank/DDBJ databases">
        <authorList>
            <person name="Narsing Rao M.P."/>
            <person name="Li W.J."/>
        </authorList>
    </citation>
    <scope>NUCLEOTIDE SEQUENCE [LARGE SCALE GENOMIC DNA]</scope>
    <source>
        <strain evidence="2 3">SYSU_K30003</strain>
    </source>
</reference>
<dbReference type="SUPFAM" id="SSF51735">
    <property type="entry name" value="NAD(P)-binding Rossmann-fold domains"/>
    <property type="match status" value="1"/>
</dbReference>
<feature type="domain" description="NAD-dependent epimerase/dehydratase" evidence="1">
    <location>
        <begin position="4"/>
        <end position="201"/>
    </location>
</feature>
<keyword evidence="3" id="KW-1185">Reference proteome</keyword>
<evidence type="ECO:0000313" key="3">
    <source>
        <dbReference type="Proteomes" id="UP000309676"/>
    </source>
</evidence>
<comment type="caution">
    <text evidence="2">The sequence shown here is derived from an EMBL/GenBank/DDBJ whole genome shotgun (WGS) entry which is preliminary data.</text>
</comment>
<dbReference type="InterPro" id="IPR036291">
    <property type="entry name" value="NAD(P)-bd_dom_sf"/>
</dbReference>
<name>A0A5R9GCE3_9BACL</name>
<dbReference type="Gene3D" id="3.40.50.720">
    <property type="entry name" value="NAD(P)-binding Rossmann-like Domain"/>
    <property type="match status" value="1"/>
</dbReference>
<protein>
    <submittedName>
        <fullName evidence="2">NAD-dependent epimerase/dehydratase family protein</fullName>
    </submittedName>
</protein>
<dbReference type="PANTHER" id="PTHR43245">
    <property type="entry name" value="BIFUNCTIONAL POLYMYXIN RESISTANCE PROTEIN ARNA"/>
    <property type="match status" value="1"/>
</dbReference>
<organism evidence="2 3">
    <name type="scientific">Paenibacillus antri</name>
    <dbReference type="NCBI Taxonomy" id="2582848"/>
    <lineage>
        <taxon>Bacteria</taxon>
        <taxon>Bacillati</taxon>
        <taxon>Bacillota</taxon>
        <taxon>Bacilli</taxon>
        <taxon>Bacillales</taxon>
        <taxon>Paenibacillaceae</taxon>
        <taxon>Paenibacillus</taxon>
    </lineage>
</organism>
<dbReference type="Proteomes" id="UP000309676">
    <property type="component" value="Unassembled WGS sequence"/>
</dbReference>
<gene>
    <name evidence="2" type="ORF">FE782_11485</name>
</gene>
<dbReference type="RefSeq" id="WP_138194240.1">
    <property type="nucleotide sequence ID" value="NZ_VCIW01000006.1"/>
</dbReference>
<evidence type="ECO:0000313" key="2">
    <source>
        <dbReference type="EMBL" id="TLS51996.1"/>
    </source>
</evidence>
<proteinExistence type="predicted"/>
<dbReference type="AlphaFoldDB" id="A0A5R9GCE3"/>
<dbReference type="InterPro" id="IPR050177">
    <property type="entry name" value="Lipid_A_modif_metabolic_enz"/>
</dbReference>
<evidence type="ECO:0000259" key="1">
    <source>
        <dbReference type="Pfam" id="PF01370"/>
    </source>
</evidence>
<dbReference type="PANTHER" id="PTHR43245:SF58">
    <property type="entry name" value="BLL5923 PROTEIN"/>
    <property type="match status" value="1"/>
</dbReference>